<sequence>MRITAAARTVVDLARDGSLQSAVAAADYALHHRLCDRADLESELHALDKGTAGITEVRTTIALADPRAESALESLSRVAMYELRLPRPELQVPLVDRDGQFDRGDFGWPGLVGECDGAAKYARYLRPGEAPGEVVHREKLREDRVRRSDWDVARWGWDDALSRAGLLRILSDKGLRRMPRRHWL</sequence>
<evidence type="ECO:0000313" key="1">
    <source>
        <dbReference type="EMBL" id="TWP35456.1"/>
    </source>
</evidence>
<dbReference type="RefSeq" id="WP_146317418.1">
    <property type="nucleotide sequence ID" value="NZ_VCQV01000019.1"/>
</dbReference>
<organism evidence="1 2">
    <name type="scientific">Leekyejoonella antrihumi</name>
    <dbReference type="NCBI Taxonomy" id="1660198"/>
    <lineage>
        <taxon>Bacteria</taxon>
        <taxon>Bacillati</taxon>
        <taxon>Actinomycetota</taxon>
        <taxon>Actinomycetes</taxon>
        <taxon>Micrococcales</taxon>
        <taxon>Dermacoccaceae</taxon>
        <taxon>Leekyejoonella</taxon>
    </lineage>
</organism>
<comment type="caution">
    <text evidence="1">The sequence shown here is derived from an EMBL/GenBank/DDBJ whole genome shotgun (WGS) entry which is preliminary data.</text>
</comment>
<dbReference type="Proteomes" id="UP000320244">
    <property type="component" value="Unassembled WGS sequence"/>
</dbReference>
<dbReference type="AlphaFoldDB" id="A0A563DZ09"/>
<name>A0A563DZ09_9MICO</name>
<reference evidence="1 2" key="2">
    <citation type="submission" date="2019-08" db="EMBL/GenBank/DDBJ databases">
        <title>Jejuicoccus antrihumi gen. nov., sp. nov., a new member of the family Dermacoccaceae isolated from a cave.</title>
        <authorList>
            <person name="Schumann P."/>
            <person name="Kim I.S."/>
        </authorList>
    </citation>
    <scope>NUCLEOTIDE SEQUENCE [LARGE SCALE GENOMIC DNA]</scope>
    <source>
        <strain evidence="1 2">C5-26</strain>
    </source>
</reference>
<keyword evidence="2" id="KW-1185">Reference proteome</keyword>
<gene>
    <name evidence="1" type="ORF">FGL98_13875</name>
</gene>
<dbReference type="OrthoDB" id="5517693at2"/>
<accession>A0A563DZ09</accession>
<proteinExistence type="predicted"/>
<evidence type="ECO:0000313" key="2">
    <source>
        <dbReference type="Proteomes" id="UP000320244"/>
    </source>
</evidence>
<reference evidence="1 2" key="1">
    <citation type="submission" date="2019-05" db="EMBL/GenBank/DDBJ databases">
        <authorList>
            <person name="Lee S.D."/>
        </authorList>
    </citation>
    <scope>NUCLEOTIDE SEQUENCE [LARGE SCALE GENOMIC DNA]</scope>
    <source>
        <strain evidence="1 2">C5-26</strain>
    </source>
</reference>
<protein>
    <submittedName>
        <fullName evidence="1">Uncharacterized protein</fullName>
    </submittedName>
</protein>
<dbReference type="EMBL" id="VCQV01000019">
    <property type="protein sequence ID" value="TWP35456.1"/>
    <property type="molecule type" value="Genomic_DNA"/>
</dbReference>